<dbReference type="EMBL" id="GBXM01095721">
    <property type="protein sequence ID" value="JAH12856.1"/>
    <property type="molecule type" value="Transcribed_RNA"/>
</dbReference>
<reference evidence="1" key="1">
    <citation type="submission" date="2014-11" db="EMBL/GenBank/DDBJ databases">
        <authorList>
            <person name="Amaro Gonzalez C."/>
        </authorList>
    </citation>
    <scope>NUCLEOTIDE SEQUENCE</scope>
</reference>
<name>A0A0E9Q7L0_ANGAN</name>
<dbReference type="AlphaFoldDB" id="A0A0E9Q7L0"/>
<protein>
    <submittedName>
        <fullName evidence="1">Uncharacterized protein</fullName>
    </submittedName>
</protein>
<sequence>MHAGPYCCLQLLRISTDLCFTAISTCPYVVSECFQTRVQ</sequence>
<reference evidence="1" key="2">
    <citation type="journal article" date="2015" name="Fish Shellfish Immunol.">
        <title>Early steps in the European eel (Anguilla anguilla)-Vibrio vulnificus interaction in the gills: Role of the RtxA13 toxin.</title>
        <authorList>
            <person name="Callol A."/>
            <person name="Pajuelo D."/>
            <person name="Ebbesson L."/>
            <person name="Teles M."/>
            <person name="MacKenzie S."/>
            <person name="Amaro C."/>
        </authorList>
    </citation>
    <scope>NUCLEOTIDE SEQUENCE</scope>
</reference>
<accession>A0A0E9Q7L0</accession>
<organism evidence="1">
    <name type="scientific">Anguilla anguilla</name>
    <name type="common">European freshwater eel</name>
    <name type="synonym">Muraena anguilla</name>
    <dbReference type="NCBI Taxonomy" id="7936"/>
    <lineage>
        <taxon>Eukaryota</taxon>
        <taxon>Metazoa</taxon>
        <taxon>Chordata</taxon>
        <taxon>Craniata</taxon>
        <taxon>Vertebrata</taxon>
        <taxon>Euteleostomi</taxon>
        <taxon>Actinopterygii</taxon>
        <taxon>Neopterygii</taxon>
        <taxon>Teleostei</taxon>
        <taxon>Anguilliformes</taxon>
        <taxon>Anguillidae</taxon>
        <taxon>Anguilla</taxon>
    </lineage>
</organism>
<evidence type="ECO:0000313" key="1">
    <source>
        <dbReference type="EMBL" id="JAH12856.1"/>
    </source>
</evidence>
<proteinExistence type="predicted"/>